<sequence>RFVVRVRTFLLELSNYLKSAAAVDANRQSATLSRCQQTEMSSCYYCFLLLALCCLGLGVAAQQPVPAYVKQCKRSSPNLEECLIKALHHVRPYLVKGIPEIEMPSVEPFILDSLTLSLTGGERGYKITLRDIHMYGASNFTVSRLKLSHNGQPFEAKIH</sequence>
<name>A0A1B6GUD0_9HEMI</name>
<dbReference type="EMBL" id="GECZ01003748">
    <property type="protein sequence ID" value="JAS66021.1"/>
    <property type="molecule type" value="Transcribed_RNA"/>
</dbReference>
<dbReference type="AlphaFoldDB" id="A0A1B6GUD0"/>
<evidence type="ECO:0000313" key="2">
    <source>
        <dbReference type="EMBL" id="JAS66021.1"/>
    </source>
</evidence>
<keyword evidence="1" id="KW-0812">Transmembrane</keyword>
<dbReference type="InterPro" id="IPR038606">
    <property type="entry name" value="To_sf"/>
</dbReference>
<dbReference type="InterPro" id="IPR010562">
    <property type="entry name" value="Haemolymph_juvenile_hormone-bd"/>
</dbReference>
<dbReference type="PANTHER" id="PTHR11008:SF41">
    <property type="entry name" value="RE70318P"/>
    <property type="match status" value="1"/>
</dbReference>
<feature type="non-terminal residue" evidence="2">
    <location>
        <position position="1"/>
    </location>
</feature>
<evidence type="ECO:0000256" key="1">
    <source>
        <dbReference type="SAM" id="Phobius"/>
    </source>
</evidence>
<dbReference type="Gene3D" id="3.15.10.30">
    <property type="entry name" value="Haemolymph juvenile hormone binding protein"/>
    <property type="match status" value="1"/>
</dbReference>
<accession>A0A1B6GUD0</accession>
<reference evidence="2" key="1">
    <citation type="submission" date="2015-11" db="EMBL/GenBank/DDBJ databases">
        <title>De novo transcriptome assembly of four potential Pierce s Disease insect vectors from Arizona vineyards.</title>
        <authorList>
            <person name="Tassone E.E."/>
        </authorList>
    </citation>
    <scope>NUCLEOTIDE SEQUENCE</scope>
</reference>
<feature type="transmembrane region" description="Helical" evidence="1">
    <location>
        <begin position="42"/>
        <end position="61"/>
    </location>
</feature>
<gene>
    <name evidence="2" type="ORF">g.11461</name>
</gene>
<organism evidence="2">
    <name type="scientific">Cuerna arida</name>
    <dbReference type="NCBI Taxonomy" id="1464854"/>
    <lineage>
        <taxon>Eukaryota</taxon>
        <taxon>Metazoa</taxon>
        <taxon>Ecdysozoa</taxon>
        <taxon>Arthropoda</taxon>
        <taxon>Hexapoda</taxon>
        <taxon>Insecta</taxon>
        <taxon>Pterygota</taxon>
        <taxon>Neoptera</taxon>
        <taxon>Paraneoptera</taxon>
        <taxon>Hemiptera</taxon>
        <taxon>Auchenorrhyncha</taxon>
        <taxon>Membracoidea</taxon>
        <taxon>Cicadellidae</taxon>
        <taxon>Cicadellinae</taxon>
        <taxon>Proconiini</taxon>
        <taxon>Cuerna</taxon>
    </lineage>
</organism>
<dbReference type="Pfam" id="PF06585">
    <property type="entry name" value="JHBP"/>
    <property type="match status" value="1"/>
</dbReference>
<protein>
    <submittedName>
        <fullName evidence="2">Uncharacterized protein</fullName>
    </submittedName>
</protein>
<keyword evidence="1" id="KW-0472">Membrane</keyword>
<keyword evidence="1" id="KW-1133">Transmembrane helix</keyword>
<feature type="non-terminal residue" evidence="2">
    <location>
        <position position="159"/>
    </location>
</feature>
<proteinExistence type="predicted"/>
<dbReference type="PANTHER" id="PTHR11008">
    <property type="entry name" value="PROTEIN TAKEOUT-LIKE PROTEIN"/>
    <property type="match status" value="1"/>
</dbReference>
<dbReference type="GO" id="GO:0005615">
    <property type="term" value="C:extracellular space"/>
    <property type="evidence" value="ECO:0007669"/>
    <property type="project" value="TreeGrafter"/>
</dbReference>